<dbReference type="InterPro" id="IPR050109">
    <property type="entry name" value="HTH-type_TetR-like_transc_reg"/>
</dbReference>
<dbReference type="Proteomes" id="UP000248764">
    <property type="component" value="Unassembled WGS sequence"/>
</dbReference>
<keyword evidence="7" id="KW-1185">Reference proteome</keyword>
<dbReference type="EMBL" id="POTW01000001">
    <property type="protein sequence ID" value="PZF86651.1"/>
    <property type="molecule type" value="Genomic_DNA"/>
</dbReference>
<evidence type="ECO:0000256" key="1">
    <source>
        <dbReference type="ARBA" id="ARBA00023015"/>
    </source>
</evidence>
<proteinExistence type="predicted"/>
<dbReference type="InterPro" id="IPR001647">
    <property type="entry name" value="HTH_TetR"/>
</dbReference>
<dbReference type="InterPro" id="IPR049445">
    <property type="entry name" value="TetR_SbtR-like_C"/>
</dbReference>
<dbReference type="GO" id="GO:0000976">
    <property type="term" value="F:transcription cis-regulatory region binding"/>
    <property type="evidence" value="ECO:0007669"/>
    <property type="project" value="TreeGrafter"/>
</dbReference>
<dbReference type="AlphaFoldDB" id="A0A2W2BGJ3"/>
<organism evidence="6 7">
    <name type="scientific">Jiangella anatolica</name>
    <dbReference type="NCBI Taxonomy" id="2670374"/>
    <lineage>
        <taxon>Bacteria</taxon>
        <taxon>Bacillati</taxon>
        <taxon>Actinomycetota</taxon>
        <taxon>Actinomycetes</taxon>
        <taxon>Jiangellales</taxon>
        <taxon>Jiangellaceae</taxon>
        <taxon>Jiangella</taxon>
    </lineage>
</organism>
<evidence type="ECO:0000259" key="5">
    <source>
        <dbReference type="PROSITE" id="PS50977"/>
    </source>
</evidence>
<evidence type="ECO:0000256" key="2">
    <source>
        <dbReference type="ARBA" id="ARBA00023125"/>
    </source>
</evidence>
<gene>
    <name evidence="6" type="ORF">C1I92_00280</name>
</gene>
<dbReference type="Pfam" id="PF00440">
    <property type="entry name" value="TetR_N"/>
    <property type="match status" value="1"/>
</dbReference>
<evidence type="ECO:0000313" key="6">
    <source>
        <dbReference type="EMBL" id="PZF86651.1"/>
    </source>
</evidence>
<protein>
    <submittedName>
        <fullName evidence="6">TetR/AcrR family transcriptional regulator</fullName>
    </submittedName>
</protein>
<accession>A0A2W2BGJ3</accession>
<reference evidence="6 7" key="1">
    <citation type="submission" date="2018-01" db="EMBL/GenBank/DDBJ databases">
        <title>Draft genome sequence of Jiangella sp. GTF31.</title>
        <authorList>
            <person name="Sahin N."/>
            <person name="Ay H."/>
            <person name="Saygin H."/>
        </authorList>
    </citation>
    <scope>NUCLEOTIDE SEQUENCE [LARGE SCALE GENOMIC DNA]</scope>
    <source>
        <strain evidence="6 7">GTF31</strain>
    </source>
</reference>
<comment type="caution">
    <text evidence="6">The sequence shown here is derived from an EMBL/GenBank/DDBJ whole genome shotgun (WGS) entry which is preliminary data.</text>
</comment>
<sequence length="229" mass="24737">MPSDPGPTLRADAERNRRRIVAAAREVFAERGLDVPMWEIARHAGVGVGTLYRRFPTRDDLVAGVFEAKMAAYADAAADALAEPDPWAGFCAYIERVCAMQAEDRGFANVLTLTFPAAKRFEAERDRAYHAFAELVTRAKAAGGLREDFSPEDLVMMLMANAGVVAATADAAPETWRRFAAYLIQAFRAPGAGPLPPSPAPTAMYRALVRLRSPLGGSRGTSHHGDSAF</sequence>
<keyword evidence="1" id="KW-0805">Transcription regulation</keyword>
<keyword evidence="3" id="KW-0804">Transcription</keyword>
<feature type="DNA-binding region" description="H-T-H motif" evidence="4">
    <location>
        <begin position="36"/>
        <end position="55"/>
    </location>
</feature>
<keyword evidence="2 4" id="KW-0238">DNA-binding</keyword>
<evidence type="ECO:0000313" key="7">
    <source>
        <dbReference type="Proteomes" id="UP000248764"/>
    </source>
</evidence>
<dbReference type="InterPro" id="IPR036271">
    <property type="entry name" value="Tet_transcr_reg_TetR-rel_C_sf"/>
</dbReference>
<dbReference type="GO" id="GO:0003700">
    <property type="term" value="F:DNA-binding transcription factor activity"/>
    <property type="evidence" value="ECO:0007669"/>
    <property type="project" value="TreeGrafter"/>
</dbReference>
<name>A0A2W2BGJ3_9ACTN</name>
<dbReference type="InterPro" id="IPR009057">
    <property type="entry name" value="Homeodomain-like_sf"/>
</dbReference>
<dbReference type="PRINTS" id="PR00455">
    <property type="entry name" value="HTHTETR"/>
</dbReference>
<dbReference type="Pfam" id="PF21597">
    <property type="entry name" value="TetR_C_43"/>
    <property type="match status" value="1"/>
</dbReference>
<dbReference type="PANTHER" id="PTHR30055">
    <property type="entry name" value="HTH-TYPE TRANSCRIPTIONAL REGULATOR RUTR"/>
    <property type="match status" value="1"/>
</dbReference>
<dbReference type="SUPFAM" id="SSF48498">
    <property type="entry name" value="Tetracyclin repressor-like, C-terminal domain"/>
    <property type="match status" value="1"/>
</dbReference>
<dbReference type="PANTHER" id="PTHR30055:SF234">
    <property type="entry name" value="HTH-TYPE TRANSCRIPTIONAL REGULATOR BETI"/>
    <property type="match status" value="1"/>
</dbReference>
<feature type="domain" description="HTH tetR-type" evidence="5">
    <location>
        <begin position="14"/>
        <end position="73"/>
    </location>
</feature>
<dbReference type="PROSITE" id="PS50977">
    <property type="entry name" value="HTH_TETR_2"/>
    <property type="match status" value="1"/>
</dbReference>
<dbReference type="SUPFAM" id="SSF46689">
    <property type="entry name" value="Homeodomain-like"/>
    <property type="match status" value="1"/>
</dbReference>
<evidence type="ECO:0000256" key="4">
    <source>
        <dbReference type="PROSITE-ProRule" id="PRU00335"/>
    </source>
</evidence>
<dbReference type="Gene3D" id="1.10.357.10">
    <property type="entry name" value="Tetracycline Repressor, domain 2"/>
    <property type="match status" value="1"/>
</dbReference>
<evidence type="ECO:0000256" key="3">
    <source>
        <dbReference type="ARBA" id="ARBA00023163"/>
    </source>
</evidence>
<dbReference type="RefSeq" id="WP_111252649.1">
    <property type="nucleotide sequence ID" value="NZ_POTW01000001.1"/>
</dbReference>